<reference evidence="2 3" key="1">
    <citation type="submission" date="2011-07" db="EMBL/GenBank/DDBJ databases">
        <authorList>
            <person name="Coyne R."/>
            <person name="Brami D."/>
            <person name="Johnson J."/>
            <person name="Hostetler J."/>
            <person name="Hannick L."/>
            <person name="Clark T."/>
            <person name="Cassidy-Hanley D."/>
            <person name="Inman J."/>
        </authorList>
    </citation>
    <scope>NUCLEOTIDE SEQUENCE [LARGE SCALE GENOMIC DNA]</scope>
    <source>
        <strain evidence="2 3">G5</strain>
    </source>
</reference>
<dbReference type="GeneID" id="14908223"/>
<sequence length="136" mass="17052">MYFKMIFKMNINFWLRWVREIMQGFFLQSIVQQIKKQQQNVLVKKNQSIQKMDQQKKYFLIFFIFFLIIWRILCTKKLKSYRTQDHIKILLNSYQPMKEIIHIIQFQEYQKENLCFLQSKNQRKKTNLLIKIYNQQ</sequence>
<dbReference type="EMBL" id="GL983799">
    <property type="protein sequence ID" value="EGR32071.1"/>
    <property type="molecule type" value="Genomic_DNA"/>
</dbReference>
<evidence type="ECO:0000313" key="2">
    <source>
        <dbReference type="EMBL" id="EGR32071.1"/>
    </source>
</evidence>
<evidence type="ECO:0000313" key="3">
    <source>
        <dbReference type="Proteomes" id="UP000008983"/>
    </source>
</evidence>
<gene>
    <name evidence="2" type="ORF">IMG5_097480</name>
</gene>
<protein>
    <recommendedName>
        <fullName evidence="4">Transmembrane protein</fullName>
    </recommendedName>
</protein>
<keyword evidence="1" id="KW-0812">Transmembrane</keyword>
<name>G0QRT7_ICHMU</name>
<dbReference type="AlphaFoldDB" id="G0QRT7"/>
<proteinExistence type="predicted"/>
<evidence type="ECO:0008006" key="4">
    <source>
        <dbReference type="Google" id="ProtNLM"/>
    </source>
</evidence>
<evidence type="ECO:0000256" key="1">
    <source>
        <dbReference type="SAM" id="Phobius"/>
    </source>
</evidence>
<organism evidence="2 3">
    <name type="scientific">Ichthyophthirius multifiliis</name>
    <name type="common">White spot disease agent</name>
    <name type="synonym">Ich</name>
    <dbReference type="NCBI Taxonomy" id="5932"/>
    <lineage>
        <taxon>Eukaryota</taxon>
        <taxon>Sar</taxon>
        <taxon>Alveolata</taxon>
        <taxon>Ciliophora</taxon>
        <taxon>Intramacronucleata</taxon>
        <taxon>Oligohymenophorea</taxon>
        <taxon>Hymenostomatida</taxon>
        <taxon>Ophryoglenina</taxon>
        <taxon>Ichthyophthirius</taxon>
    </lineage>
</organism>
<dbReference type="Proteomes" id="UP000008983">
    <property type="component" value="Unassembled WGS sequence"/>
</dbReference>
<accession>G0QRT7</accession>
<dbReference type="InParanoid" id="G0QRT7"/>
<keyword evidence="1" id="KW-1133">Transmembrane helix</keyword>
<keyword evidence="3" id="KW-1185">Reference proteome</keyword>
<dbReference type="RefSeq" id="XP_004035557.1">
    <property type="nucleotide sequence ID" value="XM_004035509.1"/>
</dbReference>
<keyword evidence="1" id="KW-0472">Membrane</keyword>
<feature type="transmembrane region" description="Helical" evidence="1">
    <location>
        <begin position="58"/>
        <end position="73"/>
    </location>
</feature>